<accession>A0ABN7VJ80</accession>
<evidence type="ECO:0000313" key="2">
    <source>
        <dbReference type="EMBL" id="CAG8772423.1"/>
    </source>
</evidence>
<reference evidence="2 3" key="1">
    <citation type="submission" date="2021-06" db="EMBL/GenBank/DDBJ databases">
        <authorList>
            <person name="Kallberg Y."/>
            <person name="Tangrot J."/>
            <person name="Rosling A."/>
        </authorList>
    </citation>
    <scope>NUCLEOTIDE SEQUENCE [LARGE SCALE GENOMIC DNA]</scope>
    <source>
        <strain evidence="2 3">120-4 pot B 10/14</strain>
    </source>
</reference>
<feature type="coiled-coil region" evidence="1">
    <location>
        <begin position="16"/>
        <end position="43"/>
    </location>
</feature>
<evidence type="ECO:0000256" key="1">
    <source>
        <dbReference type="SAM" id="Coils"/>
    </source>
</evidence>
<sequence length="150" mass="17213">SFISRAICEYLQHQLAISLNRERNLADENRRLLQNEINILRLQSQPDLSAPSDNQEISPFIRVSSGNIFYFNRVNGILQNNGITISGTQKRYSSYQEALKAANQNGNSLPRSVSFNQEGEWSIEKIFEQEPGNKNIPMHLMQKNITFNIE</sequence>
<gene>
    <name evidence="2" type="ORF">GMARGA_LOCUS18680</name>
</gene>
<name>A0ABN7VJ80_GIGMA</name>
<feature type="non-terminal residue" evidence="2">
    <location>
        <position position="1"/>
    </location>
</feature>
<dbReference type="EMBL" id="CAJVQB010015081">
    <property type="protein sequence ID" value="CAG8772423.1"/>
    <property type="molecule type" value="Genomic_DNA"/>
</dbReference>
<proteinExistence type="predicted"/>
<dbReference type="Proteomes" id="UP000789901">
    <property type="component" value="Unassembled WGS sequence"/>
</dbReference>
<keyword evidence="1" id="KW-0175">Coiled coil</keyword>
<comment type="caution">
    <text evidence="2">The sequence shown here is derived from an EMBL/GenBank/DDBJ whole genome shotgun (WGS) entry which is preliminary data.</text>
</comment>
<evidence type="ECO:0000313" key="3">
    <source>
        <dbReference type="Proteomes" id="UP000789901"/>
    </source>
</evidence>
<organism evidence="2 3">
    <name type="scientific">Gigaspora margarita</name>
    <dbReference type="NCBI Taxonomy" id="4874"/>
    <lineage>
        <taxon>Eukaryota</taxon>
        <taxon>Fungi</taxon>
        <taxon>Fungi incertae sedis</taxon>
        <taxon>Mucoromycota</taxon>
        <taxon>Glomeromycotina</taxon>
        <taxon>Glomeromycetes</taxon>
        <taxon>Diversisporales</taxon>
        <taxon>Gigasporaceae</taxon>
        <taxon>Gigaspora</taxon>
    </lineage>
</organism>
<keyword evidence="3" id="KW-1185">Reference proteome</keyword>
<protein>
    <submittedName>
        <fullName evidence="2">14441_t:CDS:1</fullName>
    </submittedName>
</protein>